<comment type="caution">
    <text evidence="1">The sequence shown here is derived from an EMBL/GenBank/DDBJ whole genome shotgun (WGS) entry which is preliminary data.</text>
</comment>
<proteinExistence type="predicted"/>
<accession>A0A7J9DSB9</accession>
<dbReference type="Proteomes" id="UP000593568">
    <property type="component" value="Unassembled WGS sequence"/>
</dbReference>
<reference evidence="1 2" key="1">
    <citation type="journal article" date="2019" name="Genome Biol. Evol.">
        <title>Insights into the evolution of the New World diploid cottons (Gossypium, subgenus Houzingenia) based on genome sequencing.</title>
        <authorList>
            <person name="Grover C.E."/>
            <person name="Arick M.A. 2nd"/>
            <person name="Thrash A."/>
            <person name="Conover J.L."/>
            <person name="Sanders W.S."/>
            <person name="Peterson D.G."/>
            <person name="Frelichowski J.E."/>
            <person name="Scheffler J.A."/>
            <person name="Scheffler B.E."/>
            <person name="Wendel J.F."/>
        </authorList>
    </citation>
    <scope>NUCLEOTIDE SEQUENCE [LARGE SCALE GENOMIC DNA]</scope>
    <source>
        <strain evidence="1">8</strain>
        <tissue evidence="1">Leaf</tissue>
    </source>
</reference>
<organism evidence="1 2">
    <name type="scientific">Gossypium trilobum</name>
    <dbReference type="NCBI Taxonomy" id="34281"/>
    <lineage>
        <taxon>Eukaryota</taxon>
        <taxon>Viridiplantae</taxon>
        <taxon>Streptophyta</taxon>
        <taxon>Embryophyta</taxon>
        <taxon>Tracheophyta</taxon>
        <taxon>Spermatophyta</taxon>
        <taxon>Magnoliopsida</taxon>
        <taxon>eudicotyledons</taxon>
        <taxon>Gunneridae</taxon>
        <taxon>Pentapetalae</taxon>
        <taxon>rosids</taxon>
        <taxon>malvids</taxon>
        <taxon>Malvales</taxon>
        <taxon>Malvaceae</taxon>
        <taxon>Malvoideae</taxon>
        <taxon>Gossypium</taxon>
    </lineage>
</organism>
<evidence type="ECO:0000313" key="2">
    <source>
        <dbReference type="Proteomes" id="UP000593568"/>
    </source>
</evidence>
<evidence type="ECO:0000313" key="1">
    <source>
        <dbReference type="EMBL" id="MBA0763653.1"/>
    </source>
</evidence>
<sequence>MKDFSKEFPKFTSTEQERLYQRLFRFILFSPFNCHINSSLLHAIRIPGISSELLFVQAFNQWRYGSYSGHYHLAWEYRGATLSNNAAKMIALCSSVVPLSSSKHFSINPFITALHLLYQFCARDFGFLNFCVLQVGTAFDTVGQLVEEQCLDHFFSDKWVSIWFLTLSECWVLN</sequence>
<name>A0A7J9DSB9_9ROSI</name>
<protein>
    <submittedName>
        <fullName evidence="1">Uncharacterized protein</fullName>
    </submittedName>
</protein>
<gene>
    <name evidence="1" type="ORF">Gotri_013079</name>
</gene>
<dbReference type="AlphaFoldDB" id="A0A7J9DSB9"/>
<keyword evidence="2" id="KW-1185">Reference proteome</keyword>
<dbReference type="EMBL" id="JABEZW010000004">
    <property type="protein sequence ID" value="MBA0763653.1"/>
    <property type="molecule type" value="Genomic_DNA"/>
</dbReference>